<name>A0ABS0T8B0_9STAP</name>
<dbReference type="PANTHER" id="PTHR32502:SF28">
    <property type="entry name" value="PHOSPHOTRANSFERASE SYSTEM SUGAR-SPECIFIC EIIC COMPONENT"/>
    <property type="match status" value="1"/>
</dbReference>
<organism evidence="11 12">
    <name type="scientific">Staphylococcus canis</name>
    <dbReference type="NCBI Taxonomy" id="2724942"/>
    <lineage>
        <taxon>Bacteria</taxon>
        <taxon>Bacillati</taxon>
        <taxon>Bacillota</taxon>
        <taxon>Bacilli</taxon>
        <taxon>Bacillales</taxon>
        <taxon>Staphylococcaceae</taxon>
        <taxon>Staphylococcus</taxon>
    </lineage>
</organism>
<keyword evidence="3" id="KW-1003">Cell membrane</keyword>
<keyword evidence="2" id="KW-0813">Transport</keyword>
<keyword evidence="8 10" id="KW-0472">Membrane</keyword>
<evidence type="ECO:0000256" key="5">
    <source>
        <dbReference type="ARBA" id="ARBA00022683"/>
    </source>
</evidence>
<dbReference type="Pfam" id="PF03609">
    <property type="entry name" value="EII-Sor"/>
    <property type="match status" value="1"/>
</dbReference>
<gene>
    <name evidence="11" type="ORF">HHH54_04980</name>
</gene>
<evidence type="ECO:0000313" key="12">
    <source>
        <dbReference type="Proteomes" id="UP000751852"/>
    </source>
</evidence>
<feature type="transmembrane region" description="Helical" evidence="10">
    <location>
        <begin position="246"/>
        <end position="265"/>
    </location>
</feature>
<dbReference type="EMBL" id="JABANU010000010">
    <property type="protein sequence ID" value="MBI5974956.1"/>
    <property type="molecule type" value="Genomic_DNA"/>
</dbReference>
<feature type="region of interest" description="Disordered" evidence="9">
    <location>
        <begin position="274"/>
        <end position="299"/>
    </location>
</feature>
<proteinExistence type="predicted"/>
<dbReference type="RefSeq" id="WP_198617741.1">
    <property type="nucleotide sequence ID" value="NZ_JABANU010000010.1"/>
</dbReference>
<dbReference type="InterPro" id="IPR004700">
    <property type="entry name" value="PTS_IIC_man"/>
</dbReference>
<feature type="transmembrane region" description="Helical" evidence="10">
    <location>
        <begin position="31"/>
        <end position="51"/>
    </location>
</feature>
<dbReference type="Proteomes" id="UP000751852">
    <property type="component" value="Unassembled WGS sequence"/>
</dbReference>
<keyword evidence="5" id="KW-0598">Phosphotransferase system</keyword>
<feature type="transmembrane region" description="Helical" evidence="10">
    <location>
        <begin position="140"/>
        <end position="163"/>
    </location>
</feature>
<evidence type="ECO:0000256" key="6">
    <source>
        <dbReference type="ARBA" id="ARBA00022692"/>
    </source>
</evidence>
<keyword evidence="4 11" id="KW-0762">Sugar transport</keyword>
<feature type="compositionally biased region" description="Polar residues" evidence="9">
    <location>
        <begin position="274"/>
        <end position="285"/>
    </location>
</feature>
<evidence type="ECO:0000256" key="2">
    <source>
        <dbReference type="ARBA" id="ARBA00022448"/>
    </source>
</evidence>
<evidence type="ECO:0000313" key="11">
    <source>
        <dbReference type="EMBL" id="MBI5974956.1"/>
    </source>
</evidence>
<evidence type="ECO:0000256" key="1">
    <source>
        <dbReference type="ARBA" id="ARBA00004651"/>
    </source>
</evidence>
<evidence type="ECO:0000256" key="4">
    <source>
        <dbReference type="ARBA" id="ARBA00022597"/>
    </source>
</evidence>
<sequence>MEIMWWQILLLTLYAGYQILDDLQFNIFGHPVFAGIISGLIMGDITTGLIIGGGMQLTILGVGTFGGASRIDANSGTVLAVAFSVALGMNPQQALATLAVPVASLMIQTDILARFTNTFFAHRIDAKIEQMDYKGIERNFLYGAIPWALSRAIPVFLALVFGGSVVRRIVDYLNGDLKWLGDGLTVAGAVLPAVGFAILLRYLPLKKHYPYFILGFIITAIMVTLFDGLSGLGTAVSGLDKQFDMSFSSLPMLAIAAIGFAFAGLEYKRTSTPKAAETSASNSHNTADDDEGEIDDDEL</sequence>
<comment type="subcellular location">
    <subcellularLocation>
        <location evidence="1">Cell membrane</location>
        <topology evidence="1">Multi-pass membrane protein</topology>
    </subcellularLocation>
</comment>
<evidence type="ECO:0000256" key="10">
    <source>
        <dbReference type="SAM" id="Phobius"/>
    </source>
</evidence>
<dbReference type="InterPro" id="IPR050303">
    <property type="entry name" value="GatZ_KbaZ_carbometab"/>
</dbReference>
<feature type="compositionally biased region" description="Acidic residues" evidence="9">
    <location>
        <begin position="288"/>
        <end position="299"/>
    </location>
</feature>
<evidence type="ECO:0000256" key="8">
    <source>
        <dbReference type="ARBA" id="ARBA00023136"/>
    </source>
</evidence>
<evidence type="ECO:0000256" key="3">
    <source>
        <dbReference type="ARBA" id="ARBA00022475"/>
    </source>
</evidence>
<evidence type="ECO:0000256" key="9">
    <source>
        <dbReference type="SAM" id="MobiDB-lite"/>
    </source>
</evidence>
<reference evidence="11 12" key="1">
    <citation type="submission" date="2020-04" db="EMBL/GenBank/DDBJ databases">
        <title>Staphylococcus species from domestic dog.</title>
        <authorList>
            <person name="Paterson G.K."/>
        </authorList>
    </citation>
    <scope>NUCLEOTIDE SEQUENCE [LARGE SCALE GENOMIC DNA]</scope>
    <source>
        <strain evidence="11 12">H16/1A</strain>
    </source>
</reference>
<keyword evidence="7 10" id="KW-1133">Transmembrane helix</keyword>
<keyword evidence="12" id="KW-1185">Reference proteome</keyword>
<comment type="caution">
    <text evidence="11">The sequence shown here is derived from an EMBL/GenBank/DDBJ whole genome shotgun (WGS) entry which is preliminary data.</text>
</comment>
<protein>
    <submittedName>
        <fullName evidence="11">PTS sugar transporter subunit IIC</fullName>
    </submittedName>
</protein>
<feature type="transmembrane region" description="Helical" evidence="10">
    <location>
        <begin position="183"/>
        <end position="202"/>
    </location>
</feature>
<dbReference type="PANTHER" id="PTHR32502">
    <property type="entry name" value="N-ACETYLGALACTOSAMINE PERMEASE II COMPONENT-RELATED"/>
    <property type="match status" value="1"/>
</dbReference>
<dbReference type="PROSITE" id="PS51106">
    <property type="entry name" value="PTS_EIIC_TYPE_4"/>
    <property type="match status" value="1"/>
</dbReference>
<evidence type="ECO:0000256" key="7">
    <source>
        <dbReference type="ARBA" id="ARBA00022989"/>
    </source>
</evidence>
<accession>A0ABS0T8B0</accession>
<keyword evidence="6 10" id="KW-0812">Transmembrane</keyword>
<feature type="transmembrane region" description="Helical" evidence="10">
    <location>
        <begin position="209"/>
        <end position="226"/>
    </location>
</feature>